<dbReference type="PRINTS" id="PR00189">
    <property type="entry name" value="TRNSTHYRETIN"/>
</dbReference>
<reference evidence="3" key="1">
    <citation type="submission" date="2022-07" db="EMBL/GenBank/DDBJ databases">
        <authorList>
            <person name="Trinca V."/>
            <person name="Uliana J.V.C."/>
            <person name="Torres T.T."/>
            <person name="Ward R.J."/>
            <person name="Monesi N."/>
        </authorList>
    </citation>
    <scope>NUCLEOTIDE SEQUENCE</scope>
    <source>
        <strain evidence="3">HSMRA1968</strain>
        <tissue evidence="3">Whole embryos</tissue>
    </source>
</reference>
<feature type="domain" description="Transthyretin/hydroxyisourate hydrolase" evidence="2">
    <location>
        <begin position="29"/>
        <end position="134"/>
    </location>
</feature>
<dbReference type="OrthoDB" id="10265230at2759"/>
<name>A0A9Q0NAM8_9DIPT</name>
<dbReference type="Pfam" id="PF00576">
    <property type="entry name" value="Transthyretin"/>
    <property type="match status" value="1"/>
</dbReference>
<dbReference type="Gene3D" id="2.60.40.180">
    <property type="entry name" value="Transthyretin/hydroxyisourate hydrolase domain"/>
    <property type="match status" value="1"/>
</dbReference>
<sequence length="135" mass="15251">MDTVVNISLCFLICITYVAFGQNTGTKPLSVHVLDTTFGGNAPNMTCKLFKKRSSPLHNEKFDLIATAVTDSDGRINTFLSIENYQFGIYRLWFGVRDYYYSHGISTFYPQTQITFKNIDGSAYHIPLIISPYAV</sequence>
<dbReference type="SUPFAM" id="SSF49472">
    <property type="entry name" value="Transthyretin (synonym: prealbumin)"/>
    <property type="match status" value="1"/>
</dbReference>
<feature type="chain" id="PRO_5040449515" evidence="1">
    <location>
        <begin position="22"/>
        <end position="135"/>
    </location>
</feature>
<organism evidence="3 4">
    <name type="scientific">Pseudolycoriella hygida</name>
    <dbReference type="NCBI Taxonomy" id="35572"/>
    <lineage>
        <taxon>Eukaryota</taxon>
        <taxon>Metazoa</taxon>
        <taxon>Ecdysozoa</taxon>
        <taxon>Arthropoda</taxon>
        <taxon>Hexapoda</taxon>
        <taxon>Insecta</taxon>
        <taxon>Pterygota</taxon>
        <taxon>Neoptera</taxon>
        <taxon>Endopterygota</taxon>
        <taxon>Diptera</taxon>
        <taxon>Nematocera</taxon>
        <taxon>Sciaroidea</taxon>
        <taxon>Sciaridae</taxon>
        <taxon>Pseudolycoriella</taxon>
    </lineage>
</organism>
<keyword evidence="1" id="KW-0732">Signal</keyword>
<feature type="signal peptide" evidence="1">
    <location>
        <begin position="1"/>
        <end position="21"/>
    </location>
</feature>
<dbReference type="InterPro" id="IPR023416">
    <property type="entry name" value="Transthyretin/HIU_hydrolase_d"/>
</dbReference>
<dbReference type="Proteomes" id="UP001151699">
    <property type="component" value="Chromosome A"/>
</dbReference>
<dbReference type="InterPro" id="IPR036817">
    <property type="entry name" value="Transthyretin/HIU_hydrolase_sf"/>
</dbReference>
<evidence type="ECO:0000259" key="2">
    <source>
        <dbReference type="Pfam" id="PF00576"/>
    </source>
</evidence>
<evidence type="ECO:0000313" key="4">
    <source>
        <dbReference type="Proteomes" id="UP001151699"/>
    </source>
</evidence>
<dbReference type="InterPro" id="IPR000895">
    <property type="entry name" value="Transthyretin/HIU_hydrolase"/>
</dbReference>
<protein>
    <submittedName>
        <fullName evidence="3">5-hydroxyisourate hydrolase</fullName>
    </submittedName>
</protein>
<accession>A0A9Q0NAM8</accession>
<comment type="caution">
    <text evidence="3">The sequence shown here is derived from an EMBL/GenBank/DDBJ whole genome shotgun (WGS) entry which is preliminary data.</text>
</comment>
<keyword evidence="4" id="KW-1185">Reference proteome</keyword>
<evidence type="ECO:0000313" key="3">
    <source>
        <dbReference type="EMBL" id="KAJ6645844.1"/>
    </source>
</evidence>
<dbReference type="PANTHER" id="PTHR10395">
    <property type="entry name" value="URICASE AND TRANSTHYRETIN-RELATED"/>
    <property type="match status" value="1"/>
</dbReference>
<evidence type="ECO:0000256" key="1">
    <source>
        <dbReference type="SAM" id="SignalP"/>
    </source>
</evidence>
<dbReference type="EMBL" id="WJQU01000001">
    <property type="protein sequence ID" value="KAJ6645844.1"/>
    <property type="molecule type" value="Genomic_DNA"/>
</dbReference>
<dbReference type="PANTHER" id="PTHR10395:SF7">
    <property type="entry name" value="5-HYDROXYISOURATE HYDROLASE"/>
    <property type="match status" value="1"/>
</dbReference>
<dbReference type="GO" id="GO:0016787">
    <property type="term" value="F:hydrolase activity"/>
    <property type="evidence" value="ECO:0007669"/>
    <property type="project" value="UniProtKB-KW"/>
</dbReference>
<dbReference type="AlphaFoldDB" id="A0A9Q0NAM8"/>
<keyword evidence="3" id="KW-0378">Hydrolase</keyword>
<dbReference type="GO" id="GO:0006144">
    <property type="term" value="P:purine nucleobase metabolic process"/>
    <property type="evidence" value="ECO:0007669"/>
    <property type="project" value="TreeGrafter"/>
</dbReference>
<proteinExistence type="predicted"/>
<gene>
    <name evidence="3" type="primary">SPCC285.04</name>
    <name evidence="3" type="ORF">Bhyg_01053</name>
</gene>